<dbReference type="PROSITE" id="PS50887">
    <property type="entry name" value="GGDEF"/>
    <property type="match status" value="1"/>
</dbReference>
<evidence type="ECO:0000313" key="3">
    <source>
        <dbReference type="Proteomes" id="UP000036873"/>
    </source>
</evidence>
<comment type="caution">
    <text evidence="2">The sequence shown here is derived from an EMBL/GenBank/DDBJ whole genome shotgun (WGS) entry which is preliminary data.</text>
</comment>
<dbReference type="AlphaFoldDB" id="A0A0L6TZ65"/>
<dbReference type="SMART" id="SM00267">
    <property type="entry name" value="GGDEF"/>
    <property type="match status" value="1"/>
</dbReference>
<dbReference type="PANTHER" id="PTHR45138">
    <property type="entry name" value="REGULATORY COMPONENTS OF SENSORY TRANSDUCTION SYSTEM"/>
    <property type="match status" value="1"/>
</dbReference>
<dbReference type="GO" id="GO:1902201">
    <property type="term" value="P:negative regulation of bacterial-type flagellum-dependent cell motility"/>
    <property type="evidence" value="ECO:0007669"/>
    <property type="project" value="TreeGrafter"/>
</dbReference>
<dbReference type="Proteomes" id="UP000036873">
    <property type="component" value="Unassembled WGS sequence"/>
</dbReference>
<accession>A0A0L6TZ65</accession>
<dbReference type="GO" id="GO:0043709">
    <property type="term" value="P:cell adhesion involved in single-species biofilm formation"/>
    <property type="evidence" value="ECO:0007669"/>
    <property type="project" value="TreeGrafter"/>
</dbReference>
<dbReference type="OrthoDB" id="9805474at2"/>
<dbReference type="GO" id="GO:0005886">
    <property type="term" value="C:plasma membrane"/>
    <property type="evidence" value="ECO:0007669"/>
    <property type="project" value="TreeGrafter"/>
</dbReference>
<dbReference type="PANTHER" id="PTHR45138:SF9">
    <property type="entry name" value="DIGUANYLATE CYCLASE DGCM-RELATED"/>
    <property type="match status" value="1"/>
</dbReference>
<dbReference type="STRING" id="52689.AKG39_11185"/>
<sequence length="189" mass="21711">MNYESYSKEQLIETIEELRLLNHQLLADNEQYLIANEKLSDPNRLTKLRNIRNLLKHLIMEINRSSILNKPISIALFEFEGFKKINDTKGYLYCDIILKDVAQIIQSNVRDTDLVGRYTGEEFMIIFSSTSESVAQNISQRIQQAIQQHFLEDNISITVTSSIKQKAGESLEDFIKAAEVNLIKAKKSA</sequence>
<dbReference type="InterPro" id="IPR000160">
    <property type="entry name" value="GGDEF_dom"/>
</dbReference>
<organism evidence="2 3">
    <name type="scientific">Acetobacterium bakii</name>
    <dbReference type="NCBI Taxonomy" id="52689"/>
    <lineage>
        <taxon>Bacteria</taxon>
        <taxon>Bacillati</taxon>
        <taxon>Bacillota</taxon>
        <taxon>Clostridia</taxon>
        <taxon>Eubacteriales</taxon>
        <taxon>Eubacteriaceae</taxon>
        <taxon>Acetobacterium</taxon>
    </lineage>
</organism>
<dbReference type="NCBIfam" id="TIGR00254">
    <property type="entry name" value="GGDEF"/>
    <property type="match status" value="1"/>
</dbReference>
<dbReference type="RefSeq" id="WP_050740483.1">
    <property type="nucleotide sequence ID" value="NZ_LGYO01000027.1"/>
</dbReference>
<evidence type="ECO:0000259" key="1">
    <source>
        <dbReference type="PROSITE" id="PS50887"/>
    </source>
</evidence>
<dbReference type="InterPro" id="IPR029787">
    <property type="entry name" value="Nucleotide_cyclase"/>
</dbReference>
<proteinExistence type="predicted"/>
<dbReference type="SUPFAM" id="SSF55073">
    <property type="entry name" value="Nucleotide cyclase"/>
    <property type="match status" value="1"/>
</dbReference>
<reference evidence="3" key="1">
    <citation type="submission" date="2015-07" db="EMBL/GenBank/DDBJ databases">
        <title>Draft genome sequence of Acetobacterium bakii DSM 8293, a potential psychrophilic chemical producer through syngas fermentation.</title>
        <authorList>
            <person name="Song Y."/>
            <person name="Hwang S."/>
            <person name="Cho B.-K."/>
        </authorList>
    </citation>
    <scope>NUCLEOTIDE SEQUENCE [LARGE SCALE GENOMIC DNA]</scope>
    <source>
        <strain evidence="3">DSM 8239</strain>
    </source>
</reference>
<evidence type="ECO:0000313" key="2">
    <source>
        <dbReference type="EMBL" id="KNZ41548.1"/>
    </source>
</evidence>
<protein>
    <recommendedName>
        <fullName evidence="1">GGDEF domain-containing protein</fullName>
    </recommendedName>
</protein>
<gene>
    <name evidence="2" type="ORF">AKG39_11185</name>
</gene>
<feature type="domain" description="GGDEF" evidence="1">
    <location>
        <begin position="70"/>
        <end position="189"/>
    </location>
</feature>
<keyword evidence="3" id="KW-1185">Reference proteome</keyword>
<dbReference type="EMBL" id="LGYO01000027">
    <property type="protein sequence ID" value="KNZ41548.1"/>
    <property type="molecule type" value="Genomic_DNA"/>
</dbReference>
<dbReference type="Pfam" id="PF00990">
    <property type="entry name" value="GGDEF"/>
    <property type="match status" value="1"/>
</dbReference>
<dbReference type="CDD" id="cd01949">
    <property type="entry name" value="GGDEF"/>
    <property type="match status" value="1"/>
</dbReference>
<dbReference type="Gene3D" id="3.30.70.270">
    <property type="match status" value="1"/>
</dbReference>
<dbReference type="InterPro" id="IPR050469">
    <property type="entry name" value="Diguanylate_Cyclase"/>
</dbReference>
<dbReference type="GO" id="GO:0052621">
    <property type="term" value="F:diguanylate cyclase activity"/>
    <property type="evidence" value="ECO:0007669"/>
    <property type="project" value="TreeGrafter"/>
</dbReference>
<dbReference type="InterPro" id="IPR043128">
    <property type="entry name" value="Rev_trsase/Diguanyl_cyclase"/>
</dbReference>
<name>A0A0L6TZ65_9FIRM</name>